<accession>A0A2T3AHA0</accession>
<proteinExistence type="inferred from homology"/>
<feature type="compositionally biased region" description="Basic residues" evidence="14">
    <location>
        <begin position="1"/>
        <end position="10"/>
    </location>
</feature>
<dbReference type="FunCoup" id="A0A2T3AHA0">
    <property type="interactions" value="26"/>
</dbReference>
<comment type="subcellular location">
    <subcellularLocation>
        <location evidence="1">Nucleus</location>
    </subcellularLocation>
</comment>
<feature type="compositionally biased region" description="Basic and acidic residues" evidence="14">
    <location>
        <begin position="232"/>
        <end position="244"/>
    </location>
</feature>
<feature type="region of interest" description="Disordered" evidence="14">
    <location>
        <begin position="219"/>
        <end position="244"/>
    </location>
</feature>
<evidence type="ECO:0000256" key="12">
    <source>
        <dbReference type="ARBA" id="ARBA00049091"/>
    </source>
</evidence>
<comment type="similarity">
    <text evidence="11">Belongs to the peroxiredoxin family. BCP/PrxQ subfamily.</text>
</comment>
<keyword evidence="6" id="KW-0560">Oxidoreductase</keyword>
<evidence type="ECO:0000256" key="3">
    <source>
        <dbReference type="ARBA" id="ARBA00013017"/>
    </source>
</evidence>
<evidence type="ECO:0000256" key="8">
    <source>
        <dbReference type="ARBA" id="ARBA00023242"/>
    </source>
</evidence>
<evidence type="ECO:0000259" key="15">
    <source>
        <dbReference type="PROSITE" id="PS51352"/>
    </source>
</evidence>
<keyword evidence="8" id="KW-0539">Nucleus</keyword>
<dbReference type="Proteomes" id="UP000241462">
    <property type="component" value="Unassembled WGS sequence"/>
</dbReference>
<organism evidence="16 17">
    <name type="scientific">Coniella lustricola</name>
    <dbReference type="NCBI Taxonomy" id="2025994"/>
    <lineage>
        <taxon>Eukaryota</taxon>
        <taxon>Fungi</taxon>
        <taxon>Dikarya</taxon>
        <taxon>Ascomycota</taxon>
        <taxon>Pezizomycotina</taxon>
        <taxon>Sordariomycetes</taxon>
        <taxon>Sordariomycetidae</taxon>
        <taxon>Diaporthales</taxon>
        <taxon>Schizoparmaceae</taxon>
        <taxon>Coniella</taxon>
    </lineage>
</organism>
<evidence type="ECO:0000256" key="10">
    <source>
        <dbReference type="ARBA" id="ARBA00032824"/>
    </source>
</evidence>
<keyword evidence="9" id="KW-0676">Redox-active center</keyword>
<dbReference type="InterPro" id="IPR000866">
    <property type="entry name" value="AhpC/TSA"/>
</dbReference>
<comment type="catalytic activity">
    <reaction evidence="12">
        <text>a hydroperoxide + [thioredoxin]-dithiol = an alcohol + [thioredoxin]-disulfide + H2O</text>
        <dbReference type="Rhea" id="RHEA:62620"/>
        <dbReference type="Rhea" id="RHEA-COMP:10698"/>
        <dbReference type="Rhea" id="RHEA-COMP:10700"/>
        <dbReference type="ChEBI" id="CHEBI:15377"/>
        <dbReference type="ChEBI" id="CHEBI:29950"/>
        <dbReference type="ChEBI" id="CHEBI:30879"/>
        <dbReference type="ChEBI" id="CHEBI:35924"/>
        <dbReference type="ChEBI" id="CHEBI:50058"/>
        <dbReference type="EC" id="1.11.1.24"/>
    </reaction>
</comment>
<keyword evidence="7" id="KW-1015">Disulfide bond</keyword>
<dbReference type="EC" id="1.11.1.24" evidence="3"/>
<evidence type="ECO:0000256" key="9">
    <source>
        <dbReference type="ARBA" id="ARBA00023284"/>
    </source>
</evidence>
<evidence type="ECO:0000256" key="13">
    <source>
        <dbReference type="ARBA" id="ARBA00077538"/>
    </source>
</evidence>
<dbReference type="OrthoDB" id="338622at2759"/>
<dbReference type="PANTHER" id="PTHR42801">
    <property type="entry name" value="THIOREDOXIN-DEPENDENT PEROXIDE REDUCTASE"/>
    <property type="match status" value="1"/>
</dbReference>
<feature type="compositionally biased region" description="Basic and acidic residues" evidence="14">
    <location>
        <begin position="31"/>
        <end position="44"/>
    </location>
</feature>
<feature type="region of interest" description="Disordered" evidence="14">
    <location>
        <begin position="1"/>
        <end position="65"/>
    </location>
</feature>
<gene>
    <name evidence="16" type="ORF">BD289DRAFT_425362</name>
</gene>
<evidence type="ECO:0000256" key="7">
    <source>
        <dbReference type="ARBA" id="ARBA00023157"/>
    </source>
</evidence>
<dbReference type="InterPro" id="IPR050924">
    <property type="entry name" value="Peroxiredoxin_BCP/PrxQ"/>
</dbReference>
<dbReference type="GO" id="GO:0034599">
    <property type="term" value="P:cellular response to oxidative stress"/>
    <property type="evidence" value="ECO:0007669"/>
    <property type="project" value="TreeGrafter"/>
</dbReference>
<feature type="compositionally biased region" description="Low complexity" evidence="14">
    <location>
        <begin position="45"/>
        <end position="64"/>
    </location>
</feature>
<dbReference type="GO" id="GO:0005737">
    <property type="term" value="C:cytoplasm"/>
    <property type="evidence" value="ECO:0007669"/>
    <property type="project" value="TreeGrafter"/>
</dbReference>
<dbReference type="InParanoid" id="A0A2T3AHA0"/>
<dbReference type="CDD" id="cd03017">
    <property type="entry name" value="PRX_BCP"/>
    <property type="match status" value="1"/>
</dbReference>
<name>A0A2T3AHA0_9PEZI</name>
<keyword evidence="4" id="KW-0575">Peroxidase</keyword>
<dbReference type="GO" id="GO:0005634">
    <property type="term" value="C:nucleus"/>
    <property type="evidence" value="ECO:0007669"/>
    <property type="project" value="UniProtKB-SubCell"/>
</dbReference>
<dbReference type="FunFam" id="3.40.30.10:FF:000157">
    <property type="entry name" value="DOT5p Nuclear thiol peroxidase"/>
    <property type="match status" value="1"/>
</dbReference>
<dbReference type="InterPro" id="IPR036249">
    <property type="entry name" value="Thioredoxin-like_sf"/>
</dbReference>
<dbReference type="InterPro" id="IPR013766">
    <property type="entry name" value="Thioredoxin_domain"/>
</dbReference>
<protein>
    <recommendedName>
        <fullName evidence="3">thioredoxin-dependent peroxiredoxin</fullName>
        <ecNumber evidence="3">1.11.1.24</ecNumber>
    </recommendedName>
    <alternativeName>
        <fullName evidence="13">Nuclear thiol peroxidase</fullName>
    </alternativeName>
    <alternativeName>
        <fullName evidence="10">Thioredoxin peroxidase</fullName>
    </alternativeName>
</protein>
<dbReference type="Gene3D" id="3.40.30.10">
    <property type="entry name" value="Glutaredoxin"/>
    <property type="match status" value="1"/>
</dbReference>
<dbReference type="SUPFAM" id="SSF52833">
    <property type="entry name" value="Thioredoxin-like"/>
    <property type="match status" value="1"/>
</dbReference>
<dbReference type="PANTHER" id="PTHR42801:SF23">
    <property type="entry name" value="PEROXIREDOXIN DOT5"/>
    <property type="match status" value="1"/>
</dbReference>
<dbReference type="GO" id="GO:0045454">
    <property type="term" value="P:cell redox homeostasis"/>
    <property type="evidence" value="ECO:0007669"/>
    <property type="project" value="TreeGrafter"/>
</dbReference>
<comment type="subunit">
    <text evidence="2">Monomer.</text>
</comment>
<dbReference type="Pfam" id="PF00578">
    <property type="entry name" value="AhpC-TSA"/>
    <property type="match status" value="1"/>
</dbReference>
<evidence type="ECO:0000256" key="2">
    <source>
        <dbReference type="ARBA" id="ARBA00011245"/>
    </source>
</evidence>
<evidence type="ECO:0000256" key="11">
    <source>
        <dbReference type="ARBA" id="ARBA00038489"/>
    </source>
</evidence>
<evidence type="ECO:0000256" key="4">
    <source>
        <dbReference type="ARBA" id="ARBA00022559"/>
    </source>
</evidence>
<reference evidence="16 17" key="1">
    <citation type="journal article" date="2018" name="Mycol. Prog.">
        <title>Coniella lustricola, a new species from submerged detritus.</title>
        <authorList>
            <person name="Raudabaugh D.B."/>
            <person name="Iturriaga T."/>
            <person name="Carver A."/>
            <person name="Mondo S."/>
            <person name="Pangilinan J."/>
            <person name="Lipzen A."/>
            <person name="He G."/>
            <person name="Amirebrahimi M."/>
            <person name="Grigoriev I.V."/>
            <person name="Miller A.N."/>
        </authorList>
    </citation>
    <scope>NUCLEOTIDE SEQUENCE [LARGE SCALE GENOMIC DNA]</scope>
    <source>
        <strain evidence="16 17">B22-T-1</strain>
    </source>
</reference>
<dbReference type="EMBL" id="KZ678389">
    <property type="protein sequence ID" value="PSR97648.1"/>
    <property type="molecule type" value="Genomic_DNA"/>
</dbReference>
<evidence type="ECO:0000256" key="5">
    <source>
        <dbReference type="ARBA" id="ARBA00022862"/>
    </source>
</evidence>
<feature type="domain" description="Thioredoxin" evidence="15">
    <location>
        <begin position="48"/>
        <end position="220"/>
    </location>
</feature>
<dbReference type="AlphaFoldDB" id="A0A2T3AHA0"/>
<evidence type="ECO:0000313" key="17">
    <source>
        <dbReference type="Proteomes" id="UP000241462"/>
    </source>
</evidence>
<evidence type="ECO:0000313" key="16">
    <source>
        <dbReference type="EMBL" id="PSR97648.1"/>
    </source>
</evidence>
<evidence type="ECO:0000256" key="6">
    <source>
        <dbReference type="ARBA" id="ARBA00023002"/>
    </source>
</evidence>
<dbReference type="STRING" id="2025994.A0A2T3AHA0"/>
<dbReference type="GO" id="GO:0008379">
    <property type="term" value="F:thioredoxin peroxidase activity"/>
    <property type="evidence" value="ECO:0007669"/>
    <property type="project" value="TreeGrafter"/>
</dbReference>
<keyword evidence="17" id="KW-1185">Reference proteome</keyword>
<evidence type="ECO:0000256" key="14">
    <source>
        <dbReference type="SAM" id="MobiDB-lite"/>
    </source>
</evidence>
<evidence type="ECO:0000256" key="1">
    <source>
        <dbReference type="ARBA" id="ARBA00004123"/>
    </source>
</evidence>
<sequence length="244" mass="25533">MPVELRKRKAPPPAPPPPKKRATKAAAKIQEAVKEAVEPKEDKSTTPAQTTGAAPAPTSAPAIPKGKVSVGDTIDLASFGGEVTLNDGTTATLASLVEKSESGVVLFTYPAASTPGCTTQACLFRDSYKPLTATGLAIYGLSRDTPAKNTTFQTKQKLPYPLLCDPKGTLIAAINLTKAPNKTQRGVFVVSKKGEVLLAEPGSPAGSFQAVKKLVEASGTTNDADTEEEQELEKKDEAKDGDKE</sequence>
<keyword evidence="5" id="KW-0049">Antioxidant</keyword>
<dbReference type="PROSITE" id="PS51352">
    <property type="entry name" value="THIOREDOXIN_2"/>
    <property type="match status" value="1"/>
</dbReference>